<dbReference type="InterPro" id="IPR051604">
    <property type="entry name" value="Ergot_Alk_Oxidoreductase"/>
</dbReference>
<evidence type="ECO:0000313" key="2">
    <source>
        <dbReference type="EMBL" id="WUM19011.1"/>
    </source>
</evidence>
<dbReference type="InterPro" id="IPR036291">
    <property type="entry name" value="NAD(P)-bd_dom_sf"/>
</dbReference>
<reference evidence="2 3" key="1">
    <citation type="submission" date="2022-10" db="EMBL/GenBank/DDBJ databases">
        <title>The complete genomes of actinobacterial strains from the NBC collection.</title>
        <authorList>
            <person name="Joergensen T.S."/>
            <person name="Alvarez Arevalo M."/>
            <person name="Sterndorff E.B."/>
            <person name="Faurdal D."/>
            <person name="Vuksanovic O."/>
            <person name="Mourched A.-S."/>
            <person name="Charusanti P."/>
            <person name="Shaw S."/>
            <person name="Blin K."/>
            <person name="Weber T."/>
        </authorList>
    </citation>
    <scope>NUCLEOTIDE SEQUENCE [LARGE SCALE GENOMIC DNA]</scope>
    <source>
        <strain evidence="2 3">NBC_00319</strain>
    </source>
</reference>
<dbReference type="Pfam" id="PF13460">
    <property type="entry name" value="NAD_binding_10"/>
    <property type="match status" value="1"/>
</dbReference>
<dbReference type="AlphaFoldDB" id="A0AAU4JZ24"/>
<accession>A0AAU4JZ24</accession>
<protein>
    <submittedName>
        <fullName evidence="2">NAD(P)H-binding protein</fullName>
    </submittedName>
</protein>
<dbReference type="KEGG" id="whr:OG579_14915"/>
<gene>
    <name evidence="2" type="ORF">OG579_14915</name>
</gene>
<dbReference type="InterPro" id="IPR016040">
    <property type="entry name" value="NAD(P)-bd_dom"/>
</dbReference>
<evidence type="ECO:0000313" key="3">
    <source>
        <dbReference type="Proteomes" id="UP001432128"/>
    </source>
</evidence>
<dbReference type="PANTHER" id="PTHR43162:SF1">
    <property type="entry name" value="PRESTALK A DIFFERENTIATION PROTEIN A"/>
    <property type="match status" value="1"/>
</dbReference>
<dbReference type="PANTHER" id="PTHR43162">
    <property type="match status" value="1"/>
</dbReference>
<dbReference type="EMBL" id="CP108021">
    <property type="protein sequence ID" value="WUM19011.1"/>
    <property type="molecule type" value="Genomic_DNA"/>
</dbReference>
<dbReference type="Gene3D" id="3.90.25.10">
    <property type="entry name" value="UDP-galactose 4-epimerase, domain 1"/>
    <property type="match status" value="1"/>
</dbReference>
<dbReference type="RefSeq" id="WP_328856577.1">
    <property type="nucleotide sequence ID" value="NZ_CP108021.1"/>
</dbReference>
<keyword evidence="3" id="KW-1185">Reference proteome</keyword>
<name>A0AAU4JZ24_9NOCA</name>
<proteinExistence type="predicted"/>
<organism evidence="2 3">
    <name type="scientific">Williamsia herbipolensis</name>
    <dbReference type="NCBI Taxonomy" id="1603258"/>
    <lineage>
        <taxon>Bacteria</taxon>
        <taxon>Bacillati</taxon>
        <taxon>Actinomycetota</taxon>
        <taxon>Actinomycetes</taxon>
        <taxon>Mycobacteriales</taxon>
        <taxon>Nocardiaceae</taxon>
        <taxon>Williamsia</taxon>
    </lineage>
</organism>
<dbReference type="SUPFAM" id="SSF51735">
    <property type="entry name" value="NAD(P)-binding Rossmann-fold domains"/>
    <property type="match status" value="1"/>
</dbReference>
<evidence type="ECO:0000259" key="1">
    <source>
        <dbReference type="Pfam" id="PF13460"/>
    </source>
</evidence>
<dbReference type="Gene3D" id="3.40.50.720">
    <property type="entry name" value="NAD(P)-binding Rossmann-like Domain"/>
    <property type="match status" value="1"/>
</dbReference>
<feature type="domain" description="NAD(P)-binding" evidence="1">
    <location>
        <begin position="8"/>
        <end position="196"/>
    </location>
</feature>
<dbReference type="Proteomes" id="UP001432128">
    <property type="component" value="Chromosome"/>
</dbReference>
<sequence length="302" mass="31872">MIVITTPTGDIGSQVLDCLLQTAPSHGEVIRVIARDRSRLPEAVRARVDVVTGSHGDADVLAAAFDGADAVFWVVPPNPMTPTLQAAFSDFTRPAARAFAEHGVERVVGVSALGRGTAMADRAGLVTASLEMDDLIAASGIGYRALANPSFMDNVLRQVDSIRTAGVFADTVAPDRAAPAVATRDIAAVAARLLLDRSWTGVDSVPVLGPEDLSAHDMARIMSEVLGTQIRYERRSYDDLRTQMIGRGLGSAFVDGMVDMMQAKDNGLDAGVARTPEAGTPTTFRQWCADVLLPAVETAAAD</sequence>